<dbReference type="EMBL" id="NNAY01002727">
    <property type="protein sequence ID" value="OXU20683.1"/>
    <property type="molecule type" value="Genomic_DNA"/>
</dbReference>
<proteinExistence type="predicted"/>
<protein>
    <submittedName>
        <fullName evidence="1">Uncharacterized protein</fullName>
    </submittedName>
</protein>
<organism evidence="1 2">
    <name type="scientific">Trichomalopsis sarcophagae</name>
    <dbReference type="NCBI Taxonomy" id="543379"/>
    <lineage>
        <taxon>Eukaryota</taxon>
        <taxon>Metazoa</taxon>
        <taxon>Ecdysozoa</taxon>
        <taxon>Arthropoda</taxon>
        <taxon>Hexapoda</taxon>
        <taxon>Insecta</taxon>
        <taxon>Pterygota</taxon>
        <taxon>Neoptera</taxon>
        <taxon>Endopterygota</taxon>
        <taxon>Hymenoptera</taxon>
        <taxon>Apocrita</taxon>
        <taxon>Proctotrupomorpha</taxon>
        <taxon>Chalcidoidea</taxon>
        <taxon>Pteromalidae</taxon>
        <taxon>Pteromalinae</taxon>
        <taxon>Trichomalopsis</taxon>
    </lineage>
</organism>
<accession>A0A232EQQ4</accession>
<gene>
    <name evidence="1" type="ORF">TSAR_012603</name>
</gene>
<comment type="caution">
    <text evidence="1">The sequence shown here is derived from an EMBL/GenBank/DDBJ whole genome shotgun (WGS) entry which is preliminary data.</text>
</comment>
<dbReference type="Proteomes" id="UP000215335">
    <property type="component" value="Unassembled WGS sequence"/>
</dbReference>
<evidence type="ECO:0000313" key="2">
    <source>
        <dbReference type="Proteomes" id="UP000215335"/>
    </source>
</evidence>
<name>A0A232EQQ4_9HYME</name>
<keyword evidence="2" id="KW-1185">Reference proteome</keyword>
<sequence>MVVIYGSILVPVTCKNLDSSRENALELVYDGTDMKTVITKNDAIHFKSNNLISAPFMDRPNYYERCLFSGHIPPKAFKYLDYNGFIVDKNQIPILYLRFFQS</sequence>
<dbReference type="AlphaFoldDB" id="A0A232EQQ4"/>
<evidence type="ECO:0000313" key="1">
    <source>
        <dbReference type="EMBL" id="OXU20683.1"/>
    </source>
</evidence>
<reference evidence="1 2" key="1">
    <citation type="journal article" date="2017" name="Curr. Biol.">
        <title>The Evolution of Venom by Co-option of Single-Copy Genes.</title>
        <authorList>
            <person name="Martinson E.O."/>
            <person name="Mrinalini"/>
            <person name="Kelkar Y.D."/>
            <person name="Chang C.H."/>
            <person name="Werren J.H."/>
        </authorList>
    </citation>
    <scope>NUCLEOTIDE SEQUENCE [LARGE SCALE GENOMIC DNA]</scope>
    <source>
        <strain evidence="1 2">Alberta</strain>
        <tissue evidence="1">Whole body</tissue>
    </source>
</reference>